<organism evidence="2 3">
    <name type="scientific">Scleroderma citrinum Foug A</name>
    <dbReference type="NCBI Taxonomy" id="1036808"/>
    <lineage>
        <taxon>Eukaryota</taxon>
        <taxon>Fungi</taxon>
        <taxon>Dikarya</taxon>
        <taxon>Basidiomycota</taxon>
        <taxon>Agaricomycotina</taxon>
        <taxon>Agaricomycetes</taxon>
        <taxon>Agaricomycetidae</taxon>
        <taxon>Boletales</taxon>
        <taxon>Sclerodermatineae</taxon>
        <taxon>Sclerodermataceae</taxon>
        <taxon>Scleroderma</taxon>
    </lineage>
</organism>
<reference evidence="2 3" key="1">
    <citation type="submission" date="2014-04" db="EMBL/GenBank/DDBJ databases">
        <authorList>
            <consortium name="DOE Joint Genome Institute"/>
            <person name="Kuo A."/>
            <person name="Kohler A."/>
            <person name="Nagy L.G."/>
            <person name="Floudas D."/>
            <person name="Copeland A."/>
            <person name="Barry K.W."/>
            <person name="Cichocki N."/>
            <person name="Veneault-Fourrey C."/>
            <person name="LaButti K."/>
            <person name="Lindquist E.A."/>
            <person name="Lipzen A."/>
            <person name="Lundell T."/>
            <person name="Morin E."/>
            <person name="Murat C."/>
            <person name="Sun H."/>
            <person name="Tunlid A."/>
            <person name="Henrissat B."/>
            <person name="Grigoriev I.V."/>
            <person name="Hibbett D.S."/>
            <person name="Martin F."/>
            <person name="Nordberg H.P."/>
            <person name="Cantor M.N."/>
            <person name="Hua S.X."/>
        </authorList>
    </citation>
    <scope>NUCLEOTIDE SEQUENCE [LARGE SCALE GENOMIC DNA]</scope>
    <source>
        <strain evidence="2 3">Foug A</strain>
    </source>
</reference>
<accession>A0A0C3DEN5</accession>
<name>A0A0C3DEN5_9AGAM</name>
<dbReference type="SUPFAM" id="SSF53098">
    <property type="entry name" value="Ribonuclease H-like"/>
    <property type="match status" value="1"/>
</dbReference>
<protein>
    <recommendedName>
        <fullName evidence="1">HAT C-terminal dimerisation domain-containing protein</fullName>
    </recommendedName>
</protein>
<dbReference type="PANTHER" id="PTHR23272">
    <property type="entry name" value="BED FINGER-RELATED"/>
    <property type="match status" value="1"/>
</dbReference>
<evidence type="ECO:0000313" key="3">
    <source>
        <dbReference type="Proteomes" id="UP000053989"/>
    </source>
</evidence>
<dbReference type="PANTHER" id="PTHR23272:SF21">
    <property type="entry name" value="BED ZINC FINGER AND HAT DIMERIZATION DOMAIN-CONTAINING PROTEIN"/>
    <property type="match status" value="1"/>
</dbReference>
<gene>
    <name evidence="2" type="ORF">SCLCIDRAFT_126863</name>
</gene>
<dbReference type="OrthoDB" id="2661839at2759"/>
<dbReference type="InterPro" id="IPR008906">
    <property type="entry name" value="HATC_C_dom"/>
</dbReference>
<sequence>MAWGGPDKQEVERVGGNPNVKNWNDEALKVVKEAMQVYWNERHKPEVQHHAAATMQQESGTSMLVSEYDQHHHILVKKSVTGWSAELHLYLSDIAGDVMKETDVVAWWAKHSLIYPTLALMAQDVCAIPASSVPCKCLFSAGGEIATDQRSHLGSDHFEQLQILKHGWWNTIIDHATINSSHSEDHYLEDFQELYKIDEELAVDDGIDVV</sequence>
<dbReference type="HOGENOM" id="CLU_009123_9_0_1"/>
<keyword evidence="3" id="KW-1185">Reference proteome</keyword>
<dbReference type="GO" id="GO:0046983">
    <property type="term" value="F:protein dimerization activity"/>
    <property type="evidence" value="ECO:0007669"/>
    <property type="project" value="InterPro"/>
</dbReference>
<dbReference type="EMBL" id="KN822077">
    <property type="protein sequence ID" value="KIM59140.1"/>
    <property type="molecule type" value="Genomic_DNA"/>
</dbReference>
<dbReference type="InParanoid" id="A0A0C3DEN5"/>
<dbReference type="AlphaFoldDB" id="A0A0C3DEN5"/>
<dbReference type="Pfam" id="PF05699">
    <property type="entry name" value="Dimer_Tnp_hAT"/>
    <property type="match status" value="1"/>
</dbReference>
<dbReference type="Proteomes" id="UP000053989">
    <property type="component" value="Unassembled WGS sequence"/>
</dbReference>
<feature type="domain" description="HAT C-terminal dimerisation" evidence="1">
    <location>
        <begin position="86"/>
        <end position="165"/>
    </location>
</feature>
<dbReference type="InterPro" id="IPR012337">
    <property type="entry name" value="RNaseH-like_sf"/>
</dbReference>
<proteinExistence type="predicted"/>
<evidence type="ECO:0000313" key="2">
    <source>
        <dbReference type="EMBL" id="KIM59140.1"/>
    </source>
</evidence>
<reference evidence="3" key="2">
    <citation type="submission" date="2015-01" db="EMBL/GenBank/DDBJ databases">
        <title>Evolutionary Origins and Diversification of the Mycorrhizal Mutualists.</title>
        <authorList>
            <consortium name="DOE Joint Genome Institute"/>
            <consortium name="Mycorrhizal Genomics Consortium"/>
            <person name="Kohler A."/>
            <person name="Kuo A."/>
            <person name="Nagy L.G."/>
            <person name="Floudas D."/>
            <person name="Copeland A."/>
            <person name="Barry K.W."/>
            <person name="Cichocki N."/>
            <person name="Veneault-Fourrey C."/>
            <person name="LaButti K."/>
            <person name="Lindquist E.A."/>
            <person name="Lipzen A."/>
            <person name="Lundell T."/>
            <person name="Morin E."/>
            <person name="Murat C."/>
            <person name="Riley R."/>
            <person name="Ohm R."/>
            <person name="Sun H."/>
            <person name="Tunlid A."/>
            <person name="Henrissat B."/>
            <person name="Grigoriev I.V."/>
            <person name="Hibbett D.S."/>
            <person name="Martin F."/>
        </authorList>
    </citation>
    <scope>NUCLEOTIDE SEQUENCE [LARGE SCALE GENOMIC DNA]</scope>
    <source>
        <strain evidence="3">Foug A</strain>
    </source>
</reference>
<evidence type="ECO:0000259" key="1">
    <source>
        <dbReference type="Pfam" id="PF05699"/>
    </source>
</evidence>